<evidence type="ECO:0000256" key="5">
    <source>
        <dbReference type="ARBA" id="ARBA00023159"/>
    </source>
</evidence>
<evidence type="ECO:0000256" key="7">
    <source>
        <dbReference type="ARBA" id="ARBA00023242"/>
    </source>
</evidence>
<keyword evidence="6" id="KW-0804">Transcription</keyword>
<evidence type="ECO:0000313" key="13">
    <source>
        <dbReference type="Proteomes" id="UP001229421"/>
    </source>
</evidence>
<feature type="compositionally biased region" description="Polar residues" evidence="8">
    <location>
        <begin position="434"/>
        <end position="446"/>
    </location>
</feature>
<dbReference type="GO" id="GO:0003700">
    <property type="term" value="F:DNA-binding transcription factor activity"/>
    <property type="evidence" value="ECO:0007669"/>
    <property type="project" value="TreeGrafter"/>
</dbReference>
<dbReference type="Pfam" id="PF07887">
    <property type="entry name" value="Calmodulin_bind"/>
    <property type="match status" value="1"/>
</dbReference>
<keyword evidence="13" id="KW-1185">Reference proteome</keyword>
<dbReference type="GO" id="GO:0005634">
    <property type="term" value="C:nucleus"/>
    <property type="evidence" value="ECO:0007669"/>
    <property type="project" value="UniProtKB-SubCell"/>
</dbReference>
<dbReference type="InterPro" id="IPR046829">
    <property type="entry name" value="Calmod_bind_C"/>
</dbReference>
<evidence type="ECO:0000256" key="4">
    <source>
        <dbReference type="ARBA" id="ARBA00023125"/>
    </source>
</evidence>
<evidence type="ECO:0000256" key="1">
    <source>
        <dbReference type="ARBA" id="ARBA00004123"/>
    </source>
</evidence>
<dbReference type="Pfam" id="PF20452">
    <property type="entry name" value="Calmod_bind_C"/>
    <property type="match status" value="1"/>
</dbReference>
<feature type="region of interest" description="Disordered" evidence="8">
    <location>
        <begin position="434"/>
        <end position="495"/>
    </location>
</feature>
<evidence type="ECO:0000259" key="11">
    <source>
        <dbReference type="Pfam" id="PF20452"/>
    </source>
</evidence>
<dbReference type="PANTHER" id="PTHR31713">
    <property type="entry name" value="OS02G0177800 PROTEIN"/>
    <property type="match status" value="1"/>
</dbReference>
<reference evidence="12" key="1">
    <citation type="journal article" date="2023" name="bioRxiv">
        <title>Improved chromosome-level genome assembly for marigold (Tagetes erecta).</title>
        <authorList>
            <person name="Jiang F."/>
            <person name="Yuan L."/>
            <person name="Wang S."/>
            <person name="Wang H."/>
            <person name="Xu D."/>
            <person name="Wang A."/>
            <person name="Fan W."/>
        </authorList>
    </citation>
    <scope>NUCLEOTIDE SEQUENCE</scope>
    <source>
        <strain evidence="12">WSJ</strain>
        <tissue evidence="12">Leaf</tissue>
    </source>
</reference>
<dbReference type="InterPro" id="IPR046830">
    <property type="entry name" value="Calmod_bind_M"/>
</dbReference>
<keyword evidence="3" id="KW-0805">Transcription regulation</keyword>
<sequence>MWDSKCTNEELILIYGEVEARNDRLYEQVFEDDNINNHGSRVSVPTQAEMELMIRVYEDTICPMICAEINRKHQKFLYMLREKYGLDLSMWMTSNFHNMDSNLRSQSLQLKFLNGISTPVSTGKIIEGSERKPFLLALIDEISGQIVTTGAEAAMEVEIVVLEGESNYDEADKWTSDEFNDKIISEWDGKKVLQGHTFVKLNEGIVSVDTISFTHNSVWKGQKKCRLGARSVNAVLPTRVKEAKTESFFVGDKRNLLYKKHEIPSLSDHLYRLYKISRRGECFERLSKAHIKNVRDLLAIHAINPQRLKDILNVRPNIWKIIMDHAKMCKEDKGIYLYHNPRDGQKSNGVAFNIFGQFVGIVAESHFVPCDKLPNNERADAQKLIASSSEHWEEVVPFNDIDSLTSHLQSRTTLNLSFHANLSVVIPQTIDLNNRTNLTSPKSQSPKRPASEHAISSSNSPKQPRYDQPKLSPSTPGVSINTNTHLETNNWESKPDDDDDIMKYLDLFDKWKIVCCAVGWISMISKLRKKRMTFCHENTVMVIAASIEHAQTCD</sequence>
<keyword evidence="7" id="KW-0539">Nucleus</keyword>
<dbReference type="PANTHER" id="PTHR31713:SF77">
    <property type="entry name" value="CALMODULIN-BINDING PROTEIN, REVERSE TRANSCRIPTASE, RNA-DEPENDENT DNA POLYMERASE-RELATED"/>
    <property type="match status" value="1"/>
</dbReference>
<organism evidence="12 13">
    <name type="scientific">Tagetes erecta</name>
    <name type="common">African marigold</name>
    <dbReference type="NCBI Taxonomy" id="13708"/>
    <lineage>
        <taxon>Eukaryota</taxon>
        <taxon>Viridiplantae</taxon>
        <taxon>Streptophyta</taxon>
        <taxon>Embryophyta</taxon>
        <taxon>Tracheophyta</taxon>
        <taxon>Spermatophyta</taxon>
        <taxon>Magnoliopsida</taxon>
        <taxon>eudicotyledons</taxon>
        <taxon>Gunneridae</taxon>
        <taxon>Pentapetalae</taxon>
        <taxon>asterids</taxon>
        <taxon>campanulids</taxon>
        <taxon>Asterales</taxon>
        <taxon>Asteraceae</taxon>
        <taxon>Asteroideae</taxon>
        <taxon>Heliantheae alliance</taxon>
        <taxon>Tageteae</taxon>
        <taxon>Tagetes</taxon>
    </lineage>
</organism>
<proteinExistence type="inferred from homology"/>
<feature type="domain" description="Calmodulin binding protein central" evidence="10">
    <location>
        <begin position="266"/>
        <end position="329"/>
    </location>
</feature>
<evidence type="ECO:0000256" key="2">
    <source>
        <dbReference type="ARBA" id="ARBA00007214"/>
    </source>
</evidence>
<feature type="domain" description="Calmodulin binding protein C-terminal" evidence="11">
    <location>
        <begin position="335"/>
        <end position="397"/>
    </location>
</feature>
<dbReference type="Pfam" id="PF20451">
    <property type="entry name" value="Calmod_bind_M"/>
    <property type="match status" value="1"/>
</dbReference>
<comment type="caution">
    <text evidence="12">The sequence shown here is derived from an EMBL/GenBank/DDBJ whole genome shotgun (WGS) entry which is preliminary data.</text>
</comment>
<feature type="domain" description="Calmodulin binding protein-like N-terminal" evidence="9">
    <location>
        <begin position="108"/>
        <end position="252"/>
    </location>
</feature>
<dbReference type="GO" id="GO:0080142">
    <property type="term" value="P:regulation of salicylic acid biosynthetic process"/>
    <property type="evidence" value="ECO:0007669"/>
    <property type="project" value="TreeGrafter"/>
</dbReference>
<evidence type="ECO:0000313" key="12">
    <source>
        <dbReference type="EMBL" id="KAK1427606.1"/>
    </source>
</evidence>
<name>A0AAD8P0K0_TARER</name>
<keyword evidence="4" id="KW-0238">DNA-binding</keyword>
<dbReference type="InterPro" id="IPR046831">
    <property type="entry name" value="Calmodulin_bind_N"/>
</dbReference>
<dbReference type="GO" id="GO:0005516">
    <property type="term" value="F:calmodulin binding"/>
    <property type="evidence" value="ECO:0007669"/>
    <property type="project" value="InterPro"/>
</dbReference>
<evidence type="ECO:0000256" key="3">
    <source>
        <dbReference type="ARBA" id="ARBA00023015"/>
    </source>
</evidence>
<evidence type="ECO:0000256" key="8">
    <source>
        <dbReference type="SAM" id="MobiDB-lite"/>
    </source>
</evidence>
<evidence type="ECO:0000256" key="6">
    <source>
        <dbReference type="ARBA" id="ARBA00023163"/>
    </source>
</evidence>
<accession>A0AAD8P0K0</accession>
<comment type="similarity">
    <text evidence="2">Belongs to the plant ACBP60 protein family.</text>
</comment>
<evidence type="ECO:0000259" key="9">
    <source>
        <dbReference type="Pfam" id="PF07887"/>
    </source>
</evidence>
<dbReference type="Proteomes" id="UP001229421">
    <property type="component" value="Unassembled WGS sequence"/>
</dbReference>
<feature type="compositionally biased region" description="Polar residues" evidence="8">
    <location>
        <begin position="471"/>
        <end position="492"/>
    </location>
</feature>
<comment type="subcellular location">
    <subcellularLocation>
        <location evidence="1">Nucleus</location>
    </subcellularLocation>
</comment>
<dbReference type="GO" id="GO:0043565">
    <property type="term" value="F:sequence-specific DNA binding"/>
    <property type="evidence" value="ECO:0007669"/>
    <property type="project" value="TreeGrafter"/>
</dbReference>
<dbReference type="InterPro" id="IPR012416">
    <property type="entry name" value="CBP60"/>
</dbReference>
<keyword evidence="5" id="KW-0010">Activator</keyword>
<dbReference type="EMBL" id="JAUHHV010000004">
    <property type="protein sequence ID" value="KAK1427606.1"/>
    <property type="molecule type" value="Genomic_DNA"/>
</dbReference>
<evidence type="ECO:0000259" key="10">
    <source>
        <dbReference type="Pfam" id="PF20451"/>
    </source>
</evidence>
<gene>
    <name evidence="12" type="ORF">QVD17_16296</name>
</gene>
<protein>
    <submittedName>
        <fullName evidence="12">Uncharacterized protein</fullName>
    </submittedName>
</protein>
<dbReference type="AlphaFoldDB" id="A0AAD8P0K0"/>